<gene>
    <name evidence="3" type="ORF">I5M32_15655</name>
</gene>
<comment type="caution">
    <text evidence="3">The sequence shown here is derived from an EMBL/GenBank/DDBJ whole genome shotgun (WGS) entry which is preliminary data.</text>
</comment>
<dbReference type="SUPFAM" id="SSF53335">
    <property type="entry name" value="S-adenosyl-L-methionine-dependent methyltransferases"/>
    <property type="match status" value="1"/>
</dbReference>
<name>A0ABS1BND6_9SPHI</name>
<evidence type="ECO:0000259" key="2">
    <source>
        <dbReference type="Pfam" id="PF22013"/>
    </source>
</evidence>
<keyword evidence="4" id="KW-1185">Reference proteome</keyword>
<feature type="domain" description="PG-1098 ferredoxin-like" evidence="2">
    <location>
        <begin position="280"/>
        <end position="323"/>
    </location>
</feature>
<dbReference type="Pfam" id="PF18096">
    <property type="entry name" value="Thump_like"/>
    <property type="match status" value="1"/>
</dbReference>
<dbReference type="InterPro" id="IPR019012">
    <property type="entry name" value="RNA_cap_Gua-N2-MeTrfase"/>
</dbReference>
<dbReference type="RefSeq" id="WP_200588028.1">
    <property type="nucleotide sequence ID" value="NZ_JAEHFY010000030.1"/>
</dbReference>
<reference evidence="3 4" key="1">
    <citation type="submission" date="2020-12" db="EMBL/GenBank/DDBJ databases">
        <title>Bacterial novel species Pedobacter sp. SD-b isolated from soil.</title>
        <authorList>
            <person name="Jung H.-Y."/>
        </authorList>
    </citation>
    <scope>NUCLEOTIDE SEQUENCE [LARGE SCALE GENOMIC DNA]</scope>
    <source>
        <strain evidence="3 4">SD-b</strain>
    </source>
</reference>
<evidence type="ECO:0000313" key="3">
    <source>
        <dbReference type="EMBL" id="MBK0384403.1"/>
    </source>
</evidence>
<dbReference type="Proteomes" id="UP000660024">
    <property type="component" value="Unassembled WGS sequence"/>
</dbReference>
<dbReference type="EMBL" id="JAEHFY010000030">
    <property type="protein sequence ID" value="MBK0384403.1"/>
    <property type="molecule type" value="Genomic_DNA"/>
</dbReference>
<dbReference type="InterPro" id="IPR029063">
    <property type="entry name" value="SAM-dependent_MTases_sf"/>
</dbReference>
<dbReference type="CDD" id="cd02440">
    <property type="entry name" value="AdoMet_MTases"/>
    <property type="match status" value="1"/>
</dbReference>
<protein>
    <recommendedName>
        <fullName evidence="5">THUMP-like domain-containing protein</fullName>
    </recommendedName>
</protein>
<dbReference type="InterPro" id="IPR054168">
    <property type="entry name" value="PG_1098_Fer"/>
</dbReference>
<dbReference type="Gene3D" id="1.10.10.1110">
    <property type="entry name" value="Methyltransferase PG1098, N-terminal domain"/>
    <property type="match status" value="1"/>
</dbReference>
<evidence type="ECO:0000259" key="1">
    <source>
        <dbReference type="Pfam" id="PF18096"/>
    </source>
</evidence>
<evidence type="ECO:0008006" key="5">
    <source>
        <dbReference type="Google" id="ProtNLM"/>
    </source>
</evidence>
<evidence type="ECO:0000313" key="4">
    <source>
        <dbReference type="Proteomes" id="UP000660024"/>
    </source>
</evidence>
<accession>A0ABS1BND6</accession>
<dbReference type="Gene3D" id="3.40.50.150">
    <property type="entry name" value="Vaccinia Virus protein VP39"/>
    <property type="match status" value="1"/>
</dbReference>
<organism evidence="3 4">
    <name type="scientific">Pedobacter segetis</name>
    <dbReference type="NCBI Taxonomy" id="2793069"/>
    <lineage>
        <taxon>Bacteria</taxon>
        <taxon>Pseudomonadati</taxon>
        <taxon>Bacteroidota</taxon>
        <taxon>Sphingobacteriia</taxon>
        <taxon>Sphingobacteriales</taxon>
        <taxon>Sphingobacteriaceae</taxon>
        <taxon>Pedobacter</taxon>
    </lineage>
</organism>
<dbReference type="Pfam" id="PF09445">
    <property type="entry name" value="Methyltransf_15"/>
    <property type="match status" value="1"/>
</dbReference>
<feature type="domain" description="THUMP-like" evidence="1">
    <location>
        <begin position="324"/>
        <end position="390"/>
    </location>
</feature>
<dbReference type="InterPro" id="IPR041497">
    <property type="entry name" value="Thump-like"/>
</dbReference>
<proteinExistence type="predicted"/>
<sequence length="393" mass="44870">MSDFNPELLQKKVQDFINKNLKTDVTKLILKGSPFPKVSVKEIATQIEGKNRTEKKLPTWFKTDGIIYPPKLNLEQTSSEITAKYKAQLIKNGDLIDLTGGFGVDSMAFADMAKTVYHCELDAELSAIVAQNAKAFGKDNVQFIIGDSQKFLNQSKKTSTIYIDPSRRQENQRVFLFKDCEPNVVENQALYLKKADKVIIKAAPMLDISAGLKELENVGEVHIVSVNNECKELLYVLENKPKTPLKVVCALLNKHQERKITFGFEDEKNLEIQYFSVKQYFYEPDAAILKSGFFKSLTQKFNVQKVNANTHLYTSEELVKDFPGKAFKILKIIKFNNFSSAKAIKKANIVTRNFTLKPEEIKKQFKIKDGGDDFLFFFTDYKEQPKVVWAKKI</sequence>
<dbReference type="Pfam" id="PF22013">
    <property type="entry name" value="PG_1098_Fer"/>
    <property type="match status" value="1"/>
</dbReference>